<reference evidence="2" key="1">
    <citation type="submission" date="2021-07" db="EMBL/GenBank/DDBJ databases">
        <title>Characterization of violacein-producing bacteria and related species.</title>
        <authorList>
            <person name="Wilson H.S."/>
            <person name="De Leon M.E."/>
        </authorList>
    </citation>
    <scope>NUCLEOTIDE SEQUENCE</scope>
    <source>
        <strain evidence="2">HSC-15S17</strain>
    </source>
</reference>
<evidence type="ECO:0000313" key="3">
    <source>
        <dbReference type="EMBL" id="MCP2007218.1"/>
    </source>
</evidence>
<protein>
    <submittedName>
        <fullName evidence="2">Uncharacterized protein</fullName>
    </submittedName>
</protein>
<evidence type="ECO:0000313" key="2">
    <source>
        <dbReference type="EMBL" id="MBV6321788.1"/>
    </source>
</evidence>
<proteinExistence type="predicted"/>
<feature type="compositionally biased region" description="Acidic residues" evidence="1">
    <location>
        <begin position="268"/>
        <end position="282"/>
    </location>
</feature>
<comment type="caution">
    <text evidence="2">The sequence shown here is derived from an EMBL/GenBank/DDBJ whole genome shotgun (WGS) entry which is preliminary data.</text>
</comment>
<dbReference type="EMBL" id="JAHTGR010000006">
    <property type="protein sequence ID" value="MBV6321788.1"/>
    <property type="molecule type" value="Genomic_DNA"/>
</dbReference>
<accession>A0AA41HDF9</accession>
<name>A0AA41HDF9_9BURK</name>
<dbReference type="RefSeq" id="WP_217942586.1">
    <property type="nucleotide sequence ID" value="NZ_JAHTGR010000006.1"/>
</dbReference>
<organism evidence="2 4">
    <name type="scientific">Duganella violaceipulchra</name>
    <dbReference type="NCBI Taxonomy" id="2849652"/>
    <lineage>
        <taxon>Bacteria</taxon>
        <taxon>Pseudomonadati</taxon>
        <taxon>Pseudomonadota</taxon>
        <taxon>Betaproteobacteria</taxon>
        <taxon>Burkholderiales</taxon>
        <taxon>Oxalobacteraceae</taxon>
        <taxon>Telluria group</taxon>
        <taxon>Duganella</taxon>
    </lineage>
</organism>
<reference evidence="3" key="2">
    <citation type="submission" date="2022-03" db="EMBL/GenBank/DDBJ databases">
        <title>Genome Encyclopedia of Bacteria and Archaea VI: Functional Genomics of Type Strains.</title>
        <authorList>
            <person name="Whitman W."/>
        </authorList>
    </citation>
    <scope>NUCLEOTIDE SEQUENCE</scope>
    <source>
        <strain evidence="3">HSC-15S17</strain>
    </source>
</reference>
<dbReference type="Proteomes" id="UP001155901">
    <property type="component" value="Unassembled WGS sequence"/>
</dbReference>
<evidence type="ECO:0000313" key="4">
    <source>
        <dbReference type="Proteomes" id="UP001155901"/>
    </source>
</evidence>
<sequence>MPKEKTKRQSLRESLSPMYRELTPEEARKALEQRFLNDLEKQRAPKTVRVRRGWNENTLAKSPRFCGFLQNIEGVPTNERTLQDPHSYWYLQFECVDAEWVDGRVDGMQRDERFEWVTRFLQGRSFDDAWAASTHPARYALSSVHQRFAADLAKMNPLEGIYECLVDPSYLWQAKIDSPKEAQWFELILVERPDDPDEETHGFFFFDEAAEDGRARLAQAQLGWLRQLTPGHHEFLTAINFPNFEPPEIGDPAIEVNLDAPDEPPAADIEEEPAADMEEEPPENGGARCLRGRTQSKAPQTEPRSIRR</sequence>
<gene>
    <name evidence="2" type="ORF">KVP70_12640</name>
    <name evidence="3" type="ORF">L1274_000906</name>
</gene>
<dbReference type="Proteomes" id="UP001162889">
    <property type="component" value="Unassembled WGS sequence"/>
</dbReference>
<dbReference type="EMBL" id="JALJZU010000001">
    <property type="protein sequence ID" value="MCP2007218.1"/>
    <property type="molecule type" value="Genomic_DNA"/>
</dbReference>
<evidence type="ECO:0000313" key="5">
    <source>
        <dbReference type="Proteomes" id="UP001162889"/>
    </source>
</evidence>
<feature type="region of interest" description="Disordered" evidence="1">
    <location>
        <begin position="254"/>
        <end position="308"/>
    </location>
</feature>
<evidence type="ECO:0000256" key="1">
    <source>
        <dbReference type="SAM" id="MobiDB-lite"/>
    </source>
</evidence>
<feature type="compositionally biased region" description="Polar residues" evidence="1">
    <location>
        <begin position="293"/>
        <end position="308"/>
    </location>
</feature>
<dbReference type="AlphaFoldDB" id="A0AA41HDF9"/>
<keyword evidence="5" id="KW-1185">Reference proteome</keyword>